<sequence>MHSTTQGLPGAGGSGAAVRLKAALATIRAGVNEALSTPTTCVEVGDLGELIGELEAEKARTDALTLAWVRQAEAGDIGKTTGAATAAAWLRTVQRMSKTEASATVGLARDLDRTVTMTARALARGELSLKHAQVIAFAVKDLPTWIGPEQRVKAEEYLIAWSRRRNPDDVRLLGRALLQVLAPEEWERRLGKELGDAERAAERKRSLRYLANGIPGSETVVIKLPVVEMETLRKLIEALSASDTRPDPDDRPLDQRRGDAFAELLAQWAQQQASPNRGRGRDCVTVTVGVDQLLTGLGYGTIDDLNPVRPTPCHCQTPTPNARPSARPDNRTRARTAPRVPSPSKTSTARTQATPSPKLAQVTVSPTWTRLTAVVRRLAGKLNQTMKIDHLIQPIRAGPRTGYPNRENHGNAHNHTARPKRIQQVRRIRQPMPTPTPRPRRVRRGRRLPPTTSTPTTAARSVAVVGRPGSSACAANRSQSPPSAGWRATPTSSPSSSAATAKSSTSEWPTGSSPRRSAAHWRSGTGPTVTSRAARFPSGAVSPTT</sequence>
<comment type="caution">
    <text evidence="3">The sequence shown here is derived from an EMBL/GenBank/DDBJ whole genome shotgun (WGS) entry which is preliminary data.</text>
</comment>
<feature type="compositionally biased region" description="Basic residues" evidence="1">
    <location>
        <begin position="415"/>
        <end position="429"/>
    </location>
</feature>
<dbReference type="EMBL" id="JACBZH010000001">
    <property type="protein sequence ID" value="NYH89963.1"/>
    <property type="molecule type" value="Genomic_DNA"/>
</dbReference>
<name>A0A852ZCD5_9ACTN</name>
<evidence type="ECO:0000256" key="1">
    <source>
        <dbReference type="SAM" id="MobiDB-lite"/>
    </source>
</evidence>
<keyword evidence="4" id="KW-1185">Reference proteome</keyword>
<evidence type="ECO:0000313" key="3">
    <source>
        <dbReference type="EMBL" id="NYH89963.1"/>
    </source>
</evidence>
<dbReference type="RefSeq" id="WP_179787600.1">
    <property type="nucleotide sequence ID" value="NZ_BAAARR010000010.1"/>
</dbReference>
<dbReference type="InterPro" id="IPR003870">
    <property type="entry name" value="DUF222"/>
</dbReference>
<feature type="compositionally biased region" description="Polar residues" evidence="1">
    <location>
        <begin position="343"/>
        <end position="355"/>
    </location>
</feature>
<dbReference type="AlphaFoldDB" id="A0A852ZCD5"/>
<gene>
    <name evidence="3" type="ORF">F4554_002601</name>
</gene>
<feature type="domain" description="DUF222" evidence="2">
    <location>
        <begin position="52"/>
        <end position="296"/>
    </location>
</feature>
<feature type="region of interest" description="Disordered" evidence="1">
    <location>
        <begin position="305"/>
        <end position="361"/>
    </location>
</feature>
<feature type="compositionally biased region" description="Low complexity" evidence="1">
    <location>
        <begin position="448"/>
        <end position="465"/>
    </location>
</feature>
<evidence type="ECO:0000313" key="4">
    <source>
        <dbReference type="Proteomes" id="UP000579605"/>
    </source>
</evidence>
<evidence type="ECO:0000259" key="2">
    <source>
        <dbReference type="Pfam" id="PF02720"/>
    </source>
</evidence>
<feature type="region of interest" description="Disordered" evidence="1">
    <location>
        <begin position="396"/>
        <end position="545"/>
    </location>
</feature>
<feature type="compositionally biased region" description="Basic residues" evidence="1">
    <location>
        <begin position="438"/>
        <end position="447"/>
    </location>
</feature>
<organism evidence="3 4">
    <name type="scientific">Actinopolymorpha rutila</name>
    <dbReference type="NCBI Taxonomy" id="446787"/>
    <lineage>
        <taxon>Bacteria</taxon>
        <taxon>Bacillati</taxon>
        <taxon>Actinomycetota</taxon>
        <taxon>Actinomycetes</taxon>
        <taxon>Propionibacteriales</taxon>
        <taxon>Actinopolymorphaceae</taxon>
        <taxon>Actinopolymorpha</taxon>
    </lineage>
</organism>
<accession>A0A852ZCD5</accession>
<dbReference type="Pfam" id="PF02720">
    <property type="entry name" value="DUF222"/>
    <property type="match status" value="1"/>
</dbReference>
<reference evidence="3 4" key="1">
    <citation type="submission" date="2020-07" db="EMBL/GenBank/DDBJ databases">
        <title>Sequencing the genomes of 1000 actinobacteria strains.</title>
        <authorList>
            <person name="Klenk H.-P."/>
        </authorList>
    </citation>
    <scope>NUCLEOTIDE SEQUENCE [LARGE SCALE GENOMIC DNA]</scope>
    <source>
        <strain evidence="3 4">DSM 18448</strain>
    </source>
</reference>
<feature type="compositionally biased region" description="Low complexity" evidence="1">
    <location>
        <begin position="488"/>
        <end position="506"/>
    </location>
</feature>
<dbReference type="Proteomes" id="UP000579605">
    <property type="component" value="Unassembled WGS sequence"/>
</dbReference>
<protein>
    <recommendedName>
        <fullName evidence="2">DUF222 domain-containing protein</fullName>
    </recommendedName>
</protein>
<proteinExistence type="predicted"/>